<name>A0ABP0UY72_9BRYO</name>
<dbReference type="PANTHER" id="PTHR47989">
    <property type="entry name" value="OS01G0750732 PROTEIN"/>
    <property type="match status" value="1"/>
</dbReference>
<proteinExistence type="predicted"/>
<dbReference type="Pfam" id="PF07714">
    <property type="entry name" value="PK_Tyr_Ser-Thr"/>
    <property type="match status" value="1"/>
</dbReference>
<dbReference type="InterPro" id="IPR001245">
    <property type="entry name" value="Ser-Thr/Tyr_kinase_cat_dom"/>
</dbReference>
<evidence type="ECO:0000256" key="1">
    <source>
        <dbReference type="ARBA" id="ARBA00022741"/>
    </source>
</evidence>
<evidence type="ECO:0000256" key="4">
    <source>
        <dbReference type="SAM" id="MobiDB-lite"/>
    </source>
</evidence>
<dbReference type="Gene3D" id="3.30.200.20">
    <property type="entry name" value="Phosphorylase Kinase, domain 1"/>
    <property type="match status" value="1"/>
</dbReference>
<dbReference type="EMBL" id="OZ019899">
    <property type="protein sequence ID" value="CAK9232501.1"/>
    <property type="molecule type" value="Genomic_DNA"/>
</dbReference>
<keyword evidence="5" id="KW-0812">Transmembrane</keyword>
<dbReference type="InterPro" id="IPR000719">
    <property type="entry name" value="Prot_kinase_dom"/>
</dbReference>
<evidence type="ECO:0000313" key="7">
    <source>
        <dbReference type="EMBL" id="CAK9232501.1"/>
    </source>
</evidence>
<dbReference type="PROSITE" id="PS00108">
    <property type="entry name" value="PROTEIN_KINASE_ST"/>
    <property type="match status" value="1"/>
</dbReference>
<feature type="domain" description="Protein kinase" evidence="6">
    <location>
        <begin position="219"/>
        <end position="519"/>
    </location>
</feature>
<keyword evidence="8" id="KW-1185">Reference proteome</keyword>
<dbReference type="InterPro" id="IPR008271">
    <property type="entry name" value="Ser/Thr_kinase_AS"/>
</dbReference>
<keyword evidence="5" id="KW-0472">Membrane</keyword>
<evidence type="ECO:0000256" key="2">
    <source>
        <dbReference type="ARBA" id="ARBA00022840"/>
    </source>
</evidence>
<feature type="transmembrane region" description="Helical" evidence="5">
    <location>
        <begin position="112"/>
        <end position="143"/>
    </location>
</feature>
<accession>A0ABP0UY72</accession>
<evidence type="ECO:0000259" key="6">
    <source>
        <dbReference type="PROSITE" id="PS50011"/>
    </source>
</evidence>
<feature type="compositionally biased region" description="Low complexity" evidence="4">
    <location>
        <begin position="12"/>
        <end position="21"/>
    </location>
</feature>
<evidence type="ECO:0000256" key="3">
    <source>
        <dbReference type="SAM" id="Coils"/>
    </source>
</evidence>
<keyword evidence="5" id="KW-1133">Transmembrane helix</keyword>
<reference evidence="7" key="1">
    <citation type="submission" date="2024-02" db="EMBL/GenBank/DDBJ databases">
        <authorList>
            <consortium name="ELIXIR-Norway"/>
            <consortium name="Elixir Norway"/>
        </authorList>
    </citation>
    <scope>NUCLEOTIDE SEQUENCE</scope>
</reference>
<dbReference type="PROSITE" id="PS51257">
    <property type="entry name" value="PROKAR_LIPOPROTEIN"/>
    <property type="match status" value="1"/>
</dbReference>
<keyword evidence="2" id="KW-0067">ATP-binding</keyword>
<dbReference type="InterPro" id="IPR011009">
    <property type="entry name" value="Kinase-like_dom_sf"/>
</dbReference>
<protein>
    <recommendedName>
        <fullName evidence="6">Protein kinase domain-containing protein</fullName>
    </recommendedName>
</protein>
<dbReference type="SMART" id="SM00220">
    <property type="entry name" value="S_TKc"/>
    <property type="match status" value="1"/>
</dbReference>
<dbReference type="SUPFAM" id="SSF56112">
    <property type="entry name" value="Protein kinase-like (PK-like)"/>
    <property type="match status" value="1"/>
</dbReference>
<feature type="coiled-coil region" evidence="3">
    <location>
        <begin position="43"/>
        <end position="71"/>
    </location>
</feature>
<feature type="region of interest" description="Disordered" evidence="4">
    <location>
        <begin position="1"/>
        <end position="32"/>
    </location>
</feature>
<gene>
    <name evidence="7" type="ORF">CSSPTR1EN2_LOCUS21289</name>
</gene>
<dbReference type="Proteomes" id="UP001497512">
    <property type="component" value="Chromosome 7"/>
</dbReference>
<sequence length="765" mass="85637">MAMRQFGGGTSSGEQQQQQQQSGGGCDGGGRELVLVGPVQMVRDGEKNNNKNKNKNKKEQLEELVEEVVRRCWRWLVSNSWVLVILLVFATMEARSELQHLLMAVELVAAALLQNVVAAVTVVCCLMSLAFIFMFGVSTGLWWRARRQKKTEEKEDLQSKMLMQIEDQLPQSSSSEVKNNPVFSPAARVMVSLSPMASGLQVGNLVKQYTLKEIVSMTNSFEKELGRGGQGIVYAAMLPAMLPGELEIPAAVKKLQRPNAGFLETSEMPMQQQQATLEKEFWVELRTISRLHHGNLVALLGYCVEGQELFLIYELMSNGSLDQHLHECDSGAAVATFLDWKARIRVAIEVAQGLEYLHRHAHPTLVHRDIKSSNILFDDDMQAKIADFGLSKVLILGHDPTASHRLRGTAGYVDPHYLRTGQAVDKNDVYSYGVLLLELITGRRAIQKKLSLVTWCKEFLTSDQSLLPVLLPRMVDRGILPAEYSLEQLQNVVKVARACLDDSPERRPSMKEVLIALYNSESKDISSSDFSFEGPPVVEDDGLSSGGRQYSLTNGPSLHSHSAALSLTSFRRGHSSYEIKENTIIVKAMVDNLKIAMRCKIWPTPKNFGLNKVEVTSNGAFLWKKGLWWYNARSSREFTVDDHIMLIAEWHVTLRTSRTRLAPSDPRRSQGPFCVEYLALKDIDGNPLIEYHGDQSPLLPVSNVTTSLQKKRQQHEICKPVVHKYNCCQNWNGISDVLNGDMDTQHHDQGAWGQAHLRTTTSTMG</sequence>
<feature type="compositionally biased region" description="Gly residues" evidence="4">
    <location>
        <begin position="1"/>
        <end position="11"/>
    </location>
</feature>
<evidence type="ECO:0000256" key="5">
    <source>
        <dbReference type="SAM" id="Phobius"/>
    </source>
</evidence>
<keyword evidence="3" id="KW-0175">Coiled coil</keyword>
<organism evidence="7 8">
    <name type="scientific">Sphagnum troendelagicum</name>
    <dbReference type="NCBI Taxonomy" id="128251"/>
    <lineage>
        <taxon>Eukaryota</taxon>
        <taxon>Viridiplantae</taxon>
        <taxon>Streptophyta</taxon>
        <taxon>Embryophyta</taxon>
        <taxon>Bryophyta</taxon>
        <taxon>Sphagnophytina</taxon>
        <taxon>Sphagnopsida</taxon>
        <taxon>Sphagnales</taxon>
        <taxon>Sphagnaceae</taxon>
        <taxon>Sphagnum</taxon>
    </lineage>
</organism>
<dbReference type="Gene3D" id="1.10.510.10">
    <property type="entry name" value="Transferase(Phosphotransferase) domain 1"/>
    <property type="match status" value="1"/>
</dbReference>
<dbReference type="PROSITE" id="PS50011">
    <property type="entry name" value="PROTEIN_KINASE_DOM"/>
    <property type="match status" value="1"/>
</dbReference>
<keyword evidence="1" id="KW-0547">Nucleotide-binding</keyword>
<evidence type="ECO:0000313" key="8">
    <source>
        <dbReference type="Proteomes" id="UP001497512"/>
    </source>
</evidence>
<dbReference type="PANTHER" id="PTHR47989:SF26">
    <property type="entry name" value="PROTEIN KINASE DOMAIN-CONTAINING PROTEIN"/>
    <property type="match status" value="1"/>
</dbReference>